<keyword evidence="10" id="KW-1185">Reference proteome</keyword>
<feature type="transmembrane region" description="Helical" evidence="8">
    <location>
        <begin position="201"/>
        <end position="220"/>
    </location>
</feature>
<feature type="transmembrane region" description="Helical" evidence="8">
    <location>
        <begin position="232"/>
        <end position="254"/>
    </location>
</feature>
<evidence type="ECO:0000256" key="1">
    <source>
        <dbReference type="ARBA" id="ARBA00004651"/>
    </source>
</evidence>
<feature type="transmembrane region" description="Helical" evidence="8">
    <location>
        <begin position="129"/>
        <end position="150"/>
    </location>
</feature>
<dbReference type="OrthoDB" id="9798064at2"/>
<evidence type="ECO:0000256" key="7">
    <source>
        <dbReference type="ARBA" id="ARBA00023136"/>
    </source>
</evidence>
<dbReference type="PANTHER" id="PTHR36838:SF1">
    <property type="entry name" value="SLR1864 PROTEIN"/>
    <property type="match status" value="1"/>
</dbReference>
<keyword evidence="5 8" id="KW-0812">Transmembrane</keyword>
<feature type="transmembrane region" description="Helical" evidence="8">
    <location>
        <begin position="289"/>
        <end position="311"/>
    </location>
</feature>
<dbReference type="Proteomes" id="UP000184088">
    <property type="component" value="Unassembled WGS sequence"/>
</dbReference>
<reference evidence="9 10" key="1">
    <citation type="submission" date="2016-11" db="EMBL/GenBank/DDBJ databases">
        <authorList>
            <person name="Jaros S."/>
            <person name="Januszkiewicz K."/>
            <person name="Wedrychowicz H."/>
        </authorList>
    </citation>
    <scope>NUCLEOTIDE SEQUENCE [LARGE SCALE GENOMIC DNA]</scope>
    <source>
        <strain evidence="9 10">DSM 17918</strain>
    </source>
</reference>
<feature type="transmembrane region" description="Helical" evidence="8">
    <location>
        <begin position="170"/>
        <end position="189"/>
    </location>
</feature>
<proteinExistence type="inferred from homology"/>
<name>A0A1M4ZE03_9THEO</name>
<feature type="transmembrane region" description="Helical" evidence="8">
    <location>
        <begin position="6"/>
        <end position="24"/>
    </location>
</feature>
<comment type="similarity">
    <text evidence="2">Belongs to the auxin efflux carrier (TC 2.A.69) family.</text>
</comment>
<accession>A0A1M4ZE03</accession>
<evidence type="ECO:0008006" key="11">
    <source>
        <dbReference type="Google" id="ProtNLM"/>
    </source>
</evidence>
<keyword evidence="6 8" id="KW-1133">Transmembrane helix</keyword>
<evidence type="ECO:0000256" key="2">
    <source>
        <dbReference type="ARBA" id="ARBA00010145"/>
    </source>
</evidence>
<organism evidence="9 10">
    <name type="scientific">Caldanaerobius fijiensis DSM 17918</name>
    <dbReference type="NCBI Taxonomy" id="1121256"/>
    <lineage>
        <taxon>Bacteria</taxon>
        <taxon>Bacillati</taxon>
        <taxon>Bacillota</taxon>
        <taxon>Clostridia</taxon>
        <taxon>Thermoanaerobacterales</taxon>
        <taxon>Thermoanaerobacteraceae</taxon>
        <taxon>Caldanaerobius</taxon>
    </lineage>
</organism>
<dbReference type="InterPro" id="IPR038770">
    <property type="entry name" value="Na+/solute_symporter_sf"/>
</dbReference>
<dbReference type="Gene3D" id="1.20.1530.20">
    <property type="match status" value="1"/>
</dbReference>
<dbReference type="STRING" id="1121256.SAMN02746089_01407"/>
<feature type="transmembrane region" description="Helical" evidence="8">
    <location>
        <begin position="67"/>
        <end position="88"/>
    </location>
</feature>
<dbReference type="PANTHER" id="PTHR36838">
    <property type="entry name" value="AUXIN EFFLUX CARRIER FAMILY PROTEIN"/>
    <property type="match status" value="1"/>
</dbReference>
<evidence type="ECO:0000256" key="6">
    <source>
        <dbReference type="ARBA" id="ARBA00022989"/>
    </source>
</evidence>
<feature type="transmembrane region" description="Helical" evidence="8">
    <location>
        <begin position="100"/>
        <end position="117"/>
    </location>
</feature>
<evidence type="ECO:0000256" key="3">
    <source>
        <dbReference type="ARBA" id="ARBA00022448"/>
    </source>
</evidence>
<feature type="transmembrane region" description="Helical" evidence="8">
    <location>
        <begin position="36"/>
        <end position="55"/>
    </location>
</feature>
<evidence type="ECO:0000256" key="8">
    <source>
        <dbReference type="SAM" id="Phobius"/>
    </source>
</evidence>
<keyword evidence="7 8" id="KW-0472">Membrane</keyword>
<dbReference type="Pfam" id="PF03547">
    <property type="entry name" value="Mem_trans"/>
    <property type="match status" value="1"/>
</dbReference>
<protein>
    <recommendedName>
        <fullName evidence="11">Malate permease</fullName>
    </recommendedName>
</protein>
<keyword evidence="4" id="KW-1003">Cell membrane</keyword>
<sequence length="316" mass="35171">MIFIDAAQGILAILVMISVGYVLTSKGWFNEEIASLFSKLVVNISLPALMISNLMDTFTKDKLLHYGMGSLAAFASILIAYILAIGLARLLNIDKNRRGAFVALFAFSNTIFIGLPVNQCLFGDKAIPYVLLYYVANTSLFWTIGIYGIARDGNNGDRLPVLSLETIKKIFSPALMGFITGIVFIFLGIKLPRFVMDTFKYIGNLTTPLSMFFIGIVIHDMTVKDIKFDNKVLALLIGRFIISPMVAFAVLYFLPLEILMKKVFIIQSSLPVMAQISIVSRTYGSDHKFAAMMITITTVLSLLVIPFYMYIMNDIL</sequence>
<dbReference type="GO" id="GO:0055085">
    <property type="term" value="P:transmembrane transport"/>
    <property type="evidence" value="ECO:0007669"/>
    <property type="project" value="InterPro"/>
</dbReference>
<comment type="subcellular location">
    <subcellularLocation>
        <location evidence="1">Cell membrane</location>
        <topology evidence="1">Multi-pass membrane protein</topology>
    </subcellularLocation>
</comment>
<evidence type="ECO:0000313" key="10">
    <source>
        <dbReference type="Proteomes" id="UP000184088"/>
    </source>
</evidence>
<evidence type="ECO:0000313" key="9">
    <source>
        <dbReference type="EMBL" id="SHF16185.1"/>
    </source>
</evidence>
<evidence type="ECO:0000256" key="4">
    <source>
        <dbReference type="ARBA" id="ARBA00022475"/>
    </source>
</evidence>
<dbReference type="GO" id="GO:0005886">
    <property type="term" value="C:plasma membrane"/>
    <property type="evidence" value="ECO:0007669"/>
    <property type="project" value="UniProtKB-SubCell"/>
</dbReference>
<dbReference type="InterPro" id="IPR004776">
    <property type="entry name" value="Mem_transp_PIN-like"/>
</dbReference>
<dbReference type="EMBL" id="FQVH01000013">
    <property type="protein sequence ID" value="SHF16185.1"/>
    <property type="molecule type" value="Genomic_DNA"/>
</dbReference>
<keyword evidence="3" id="KW-0813">Transport</keyword>
<dbReference type="RefSeq" id="WP_073343267.1">
    <property type="nucleotide sequence ID" value="NZ_FQVH01000013.1"/>
</dbReference>
<gene>
    <name evidence="9" type="ORF">SAMN02746089_01407</name>
</gene>
<evidence type="ECO:0000256" key="5">
    <source>
        <dbReference type="ARBA" id="ARBA00022692"/>
    </source>
</evidence>
<dbReference type="AlphaFoldDB" id="A0A1M4ZE03"/>